<evidence type="ECO:0000256" key="3">
    <source>
        <dbReference type="ARBA" id="ARBA00022490"/>
    </source>
</evidence>
<comment type="subcellular location">
    <subcellularLocation>
        <location evidence="1">Cytoplasm</location>
    </subcellularLocation>
</comment>
<evidence type="ECO:0000256" key="1">
    <source>
        <dbReference type="ARBA" id="ARBA00004496"/>
    </source>
</evidence>
<feature type="compositionally biased region" description="Low complexity" evidence="6">
    <location>
        <begin position="137"/>
        <end position="148"/>
    </location>
</feature>
<sequence>MLIPKKNRREVYKYLFKEGVLEATKDFNLPRHSEELDVPNLQVIKLMQSFTSLEYVTERFAWRHYYWFLTDKGIDHLRDYLGLPQDVVPATLKKSQRPLERAAPGARPPRREGFGGGGGFGGDREGYRREGGGFGRGAPADKAGAPGAYQPQFGGGFGRGAAPK</sequence>
<name>A0A7S1AQP9_NOCSC</name>
<dbReference type="GO" id="GO:0003735">
    <property type="term" value="F:structural constituent of ribosome"/>
    <property type="evidence" value="ECO:0007669"/>
    <property type="project" value="TreeGrafter"/>
</dbReference>
<accession>A0A7S1AQP9</accession>
<dbReference type="PANTHER" id="PTHR12146">
    <property type="entry name" value="40S RIBOSOMAL PROTEIN S10"/>
    <property type="match status" value="1"/>
</dbReference>
<dbReference type="FunFam" id="1.10.10.10:FF:000025">
    <property type="entry name" value="40S ribosomal protein S10"/>
    <property type="match status" value="1"/>
</dbReference>
<feature type="domain" description="Plectin/eS10 N-terminal" evidence="7">
    <location>
        <begin position="3"/>
        <end position="95"/>
    </location>
</feature>
<protein>
    <recommendedName>
        <fullName evidence="7">Plectin/eS10 N-terminal domain-containing protein</fullName>
    </recommendedName>
</protein>
<feature type="compositionally biased region" description="Gly residues" evidence="6">
    <location>
        <begin position="153"/>
        <end position="164"/>
    </location>
</feature>
<dbReference type="AlphaFoldDB" id="A0A7S1AQP9"/>
<reference evidence="8" key="1">
    <citation type="submission" date="2021-01" db="EMBL/GenBank/DDBJ databases">
        <authorList>
            <person name="Corre E."/>
            <person name="Pelletier E."/>
            <person name="Niang G."/>
            <person name="Scheremetjew M."/>
            <person name="Finn R."/>
            <person name="Kale V."/>
            <person name="Holt S."/>
            <person name="Cochrane G."/>
            <person name="Meng A."/>
            <person name="Brown T."/>
            <person name="Cohen L."/>
        </authorList>
    </citation>
    <scope>NUCLEOTIDE SEQUENCE</scope>
</reference>
<evidence type="ECO:0000313" key="8">
    <source>
        <dbReference type="EMBL" id="CAD8860980.1"/>
    </source>
</evidence>
<dbReference type="InterPro" id="IPR005326">
    <property type="entry name" value="Plectin_eS10_N"/>
</dbReference>
<keyword evidence="4" id="KW-0689">Ribosomal protein</keyword>
<comment type="similarity">
    <text evidence="2">Belongs to the eukaryotic ribosomal protein eS10 family.</text>
</comment>
<keyword evidence="5" id="KW-0687">Ribonucleoprotein</keyword>
<gene>
    <name evidence="8" type="ORF">NSCI0253_LOCUS35335</name>
</gene>
<dbReference type="Gene3D" id="1.10.10.10">
    <property type="entry name" value="Winged helix-like DNA-binding domain superfamily/Winged helix DNA-binding domain"/>
    <property type="match status" value="1"/>
</dbReference>
<dbReference type="EMBL" id="HBFQ01049532">
    <property type="protein sequence ID" value="CAD8860980.1"/>
    <property type="molecule type" value="Transcribed_RNA"/>
</dbReference>
<evidence type="ECO:0000256" key="4">
    <source>
        <dbReference type="ARBA" id="ARBA00022980"/>
    </source>
</evidence>
<proteinExistence type="inferred from homology"/>
<evidence type="ECO:0000256" key="5">
    <source>
        <dbReference type="ARBA" id="ARBA00023274"/>
    </source>
</evidence>
<dbReference type="GO" id="GO:0022627">
    <property type="term" value="C:cytosolic small ribosomal subunit"/>
    <property type="evidence" value="ECO:0007669"/>
    <property type="project" value="TreeGrafter"/>
</dbReference>
<evidence type="ECO:0000256" key="2">
    <source>
        <dbReference type="ARBA" id="ARBA00007278"/>
    </source>
</evidence>
<dbReference type="PANTHER" id="PTHR12146:SF0">
    <property type="entry name" value="RIBOSOMAL PROTEIN S10"/>
    <property type="match status" value="1"/>
</dbReference>
<organism evidence="8">
    <name type="scientific">Noctiluca scintillans</name>
    <name type="common">Sea sparkle</name>
    <name type="synonym">Red tide dinoflagellate</name>
    <dbReference type="NCBI Taxonomy" id="2966"/>
    <lineage>
        <taxon>Eukaryota</taxon>
        <taxon>Sar</taxon>
        <taxon>Alveolata</taxon>
        <taxon>Dinophyceae</taxon>
        <taxon>Noctilucales</taxon>
        <taxon>Noctilucaceae</taxon>
        <taxon>Noctiluca</taxon>
    </lineage>
</organism>
<evidence type="ECO:0000259" key="7">
    <source>
        <dbReference type="Pfam" id="PF03501"/>
    </source>
</evidence>
<feature type="compositionally biased region" description="Basic and acidic residues" evidence="6">
    <location>
        <begin position="122"/>
        <end position="131"/>
    </location>
</feature>
<dbReference type="InterPro" id="IPR036388">
    <property type="entry name" value="WH-like_DNA-bd_sf"/>
</dbReference>
<dbReference type="InterPro" id="IPR037447">
    <property type="entry name" value="Ribosomal_eS10"/>
</dbReference>
<dbReference type="Pfam" id="PF03501">
    <property type="entry name" value="S10_plectin"/>
    <property type="match status" value="1"/>
</dbReference>
<evidence type="ECO:0000256" key="6">
    <source>
        <dbReference type="SAM" id="MobiDB-lite"/>
    </source>
</evidence>
<dbReference type="GO" id="GO:0003723">
    <property type="term" value="F:RNA binding"/>
    <property type="evidence" value="ECO:0007669"/>
    <property type="project" value="TreeGrafter"/>
</dbReference>
<feature type="region of interest" description="Disordered" evidence="6">
    <location>
        <begin position="92"/>
        <end position="164"/>
    </location>
</feature>
<keyword evidence="3" id="KW-0963">Cytoplasm</keyword>